<dbReference type="EMBL" id="RYFI01000024">
    <property type="protein sequence ID" value="RXF68728.1"/>
    <property type="molecule type" value="Genomic_DNA"/>
</dbReference>
<evidence type="ECO:0000256" key="1">
    <source>
        <dbReference type="SAM" id="SignalP"/>
    </source>
</evidence>
<keyword evidence="3" id="KW-1185">Reference proteome</keyword>
<evidence type="ECO:0000313" key="2">
    <source>
        <dbReference type="EMBL" id="RXF68728.1"/>
    </source>
</evidence>
<protein>
    <recommendedName>
        <fullName evidence="4">Invasion associated locus B family protein</fullName>
    </recommendedName>
</protein>
<evidence type="ECO:0008006" key="4">
    <source>
        <dbReference type="Google" id="ProtNLM"/>
    </source>
</evidence>
<evidence type="ECO:0000313" key="3">
    <source>
        <dbReference type="Proteomes" id="UP000289708"/>
    </source>
</evidence>
<dbReference type="InterPro" id="IPR038696">
    <property type="entry name" value="IalB_sf"/>
</dbReference>
<dbReference type="InterPro" id="IPR010642">
    <property type="entry name" value="Invasion_prot_B"/>
</dbReference>
<sequence>MTDRAPILAAVALAAATLGASTGGAAAQAPAGAQPTQIGDFKDWTAYAAPVKGGKVCYALAQPQKARRRSAQAPEGAYFFISNRPQDGVQNEISVMPGFALKTNSEVELTVDGATFKLFTRGDGAFMGNNEDQAALVEAMRAGRRDMKVEAISTRGRSATQSYSLAGVSDALDKINAECRATAAPAQRQR</sequence>
<dbReference type="RefSeq" id="WP_128779109.1">
    <property type="nucleotide sequence ID" value="NZ_RYFI01000024.1"/>
</dbReference>
<accession>A0A4Q0M6N7</accession>
<dbReference type="Pfam" id="PF06776">
    <property type="entry name" value="IalB"/>
    <property type="match status" value="1"/>
</dbReference>
<dbReference type="OrthoDB" id="9806572at2"/>
<feature type="signal peptide" evidence="1">
    <location>
        <begin position="1"/>
        <end position="27"/>
    </location>
</feature>
<reference evidence="2 3" key="1">
    <citation type="submission" date="2018-12" db="EMBL/GenBank/DDBJ databases">
        <title>bacterium Hansschlegelia zhihuaiae S113.</title>
        <authorList>
            <person name="He J."/>
        </authorList>
    </citation>
    <scope>NUCLEOTIDE SEQUENCE [LARGE SCALE GENOMIC DNA]</scope>
    <source>
        <strain evidence="2 3">S 113</strain>
    </source>
</reference>
<dbReference type="Gene3D" id="2.60.40.1880">
    <property type="entry name" value="Invasion associated locus B (IalB) protein"/>
    <property type="match status" value="1"/>
</dbReference>
<feature type="chain" id="PRO_5020420623" description="Invasion associated locus B family protein" evidence="1">
    <location>
        <begin position="28"/>
        <end position="190"/>
    </location>
</feature>
<dbReference type="Proteomes" id="UP000289708">
    <property type="component" value="Unassembled WGS sequence"/>
</dbReference>
<organism evidence="2 3">
    <name type="scientific">Hansschlegelia zhihuaiae</name>
    <dbReference type="NCBI Taxonomy" id="405005"/>
    <lineage>
        <taxon>Bacteria</taxon>
        <taxon>Pseudomonadati</taxon>
        <taxon>Pseudomonadota</taxon>
        <taxon>Alphaproteobacteria</taxon>
        <taxon>Hyphomicrobiales</taxon>
        <taxon>Methylopilaceae</taxon>
        <taxon>Hansschlegelia</taxon>
    </lineage>
</organism>
<keyword evidence="1" id="KW-0732">Signal</keyword>
<gene>
    <name evidence="2" type="ORF">EK403_19365</name>
</gene>
<dbReference type="AlphaFoldDB" id="A0A4Q0M6N7"/>
<comment type="caution">
    <text evidence="2">The sequence shown here is derived from an EMBL/GenBank/DDBJ whole genome shotgun (WGS) entry which is preliminary data.</text>
</comment>
<name>A0A4Q0M6N7_9HYPH</name>
<proteinExistence type="predicted"/>